<keyword evidence="1" id="KW-0597">Phosphoprotein</keyword>
<evidence type="ECO:0000313" key="4">
    <source>
        <dbReference type="EMBL" id="KAK6761952.1"/>
    </source>
</evidence>
<protein>
    <recommendedName>
        <fullName evidence="3">BAT2 N-terminal domain-containing protein</fullName>
    </recommendedName>
</protein>
<keyword evidence="2" id="KW-0812">Transmembrane</keyword>
<dbReference type="Proteomes" id="UP001303046">
    <property type="component" value="Unassembled WGS sequence"/>
</dbReference>
<name>A0ABR1EGY2_NECAM</name>
<evidence type="ECO:0000256" key="1">
    <source>
        <dbReference type="ARBA" id="ARBA00022553"/>
    </source>
</evidence>
<dbReference type="EMBL" id="JAVFWL010000006">
    <property type="protein sequence ID" value="KAK6761952.1"/>
    <property type="molecule type" value="Genomic_DNA"/>
</dbReference>
<keyword evidence="5" id="KW-1185">Reference proteome</keyword>
<dbReference type="PANTHER" id="PTHR14038">
    <property type="entry name" value="BAT2 HLA-B-ASSOCIATED TRANSCRIPT 2"/>
    <property type="match status" value="1"/>
</dbReference>
<proteinExistence type="predicted"/>
<comment type="caution">
    <text evidence="4">The sequence shown here is derived from an EMBL/GenBank/DDBJ whole genome shotgun (WGS) entry which is preliminary data.</text>
</comment>
<dbReference type="PANTHER" id="PTHR14038:SF0">
    <property type="entry name" value="LP18708P"/>
    <property type="match status" value="1"/>
</dbReference>
<organism evidence="4 5">
    <name type="scientific">Necator americanus</name>
    <name type="common">Human hookworm</name>
    <dbReference type="NCBI Taxonomy" id="51031"/>
    <lineage>
        <taxon>Eukaryota</taxon>
        <taxon>Metazoa</taxon>
        <taxon>Ecdysozoa</taxon>
        <taxon>Nematoda</taxon>
        <taxon>Chromadorea</taxon>
        <taxon>Rhabditida</taxon>
        <taxon>Rhabditina</taxon>
        <taxon>Rhabditomorpha</taxon>
        <taxon>Strongyloidea</taxon>
        <taxon>Ancylostomatidae</taxon>
        <taxon>Bunostominae</taxon>
        <taxon>Necator</taxon>
    </lineage>
</organism>
<feature type="domain" description="BAT2 N-terminal" evidence="3">
    <location>
        <begin position="89"/>
        <end position="173"/>
    </location>
</feature>
<keyword evidence="2" id="KW-0472">Membrane</keyword>
<evidence type="ECO:0000259" key="3">
    <source>
        <dbReference type="Pfam" id="PF07001"/>
    </source>
</evidence>
<dbReference type="Pfam" id="PF07001">
    <property type="entry name" value="BAT2_N"/>
    <property type="match status" value="1"/>
</dbReference>
<sequence>MAKLNKKSPATAPCLTAVTTSNDVWRVEGCFEVYEGQLYRLRVPLPLFNHSPNIDHLANRRSTMTKAGLFITGAFFAMLGFMSSLSRGATGTSKSKPVNVNNLYSGRNLAAGTKSLVSGKHGLTSVGKSVGVVRRMPPPATLPSLKAENNGQDPNTAVVPQGGAGWSKGDASIDFCDAVRTSTLCTSSGPDLRPTWAKPHSDAISGESSSTKEFPTLAVAAQGIDASHKLPKVYLEQCRGLARREEEFDGMCMASKTSNHFQVFDEDEFVETSDQ</sequence>
<keyword evidence="2" id="KW-1133">Transmembrane helix</keyword>
<feature type="transmembrane region" description="Helical" evidence="2">
    <location>
        <begin position="67"/>
        <end position="85"/>
    </location>
</feature>
<reference evidence="4 5" key="1">
    <citation type="submission" date="2023-08" db="EMBL/GenBank/DDBJ databases">
        <title>A Necator americanus chromosomal reference genome.</title>
        <authorList>
            <person name="Ilik V."/>
            <person name="Petrzelkova K.J."/>
            <person name="Pardy F."/>
            <person name="Fuh T."/>
            <person name="Niatou-Singa F.S."/>
            <person name="Gouil Q."/>
            <person name="Baker L."/>
            <person name="Ritchie M.E."/>
            <person name="Jex A.R."/>
            <person name="Gazzola D."/>
            <person name="Li H."/>
            <person name="Toshio Fujiwara R."/>
            <person name="Zhan B."/>
            <person name="Aroian R.V."/>
            <person name="Pafco B."/>
            <person name="Schwarz E.M."/>
        </authorList>
    </citation>
    <scope>NUCLEOTIDE SEQUENCE [LARGE SCALE GENOMIC DNA]</scope>
    <source>
        <strain evidence="4 5">Aroian</strain>
        <tissue evidence="4">Whole animal</tissue>
    </source>
</reference>
<evidence type="ECO:0000256" key="2">
    <source>
        <dbReference type="SAM" id="Phobius"/>
    </source>
</evidence>
<evidence type="ECO:0000313" key="5">
    <source>
        <dbReference type="Proteomes" id="UP001303046"/>
    </source>
</evidence>
<gene>
    <name evidence="4" type="primary">Necator_chrX.g23047</name>
    <name evidence="4" type="ORF">RB195_022884</name>
</gene>
<dbReference type="InterPro" id="IPR009738">
    <property type="entry name" value="BAT2_N"/>
</dbReference>
<dbReference type="InterPro" id="IPR033184">
    <property type="entry name" value="PRRC2"/>
</dbReference>
<accession>A0ABR1EGY2</accession>